<dbReference type="SUPFAM" id="SSF110111">
    <property type="entry name" value="Ctag/Cox11"/>
    <property type="match status" value="1"/>
</dbReference>
<evidence type="ECO:0000256" key="6">
    <source>
        <dbReference type="ARBA" id="ARBA00022968"/>
    </source>
</evidence>
<dbReference type="PANTHER" id="PTHR21320:SF3">
    <property type="entry name" value="CYTOCHROME C OXIDASE ASSEMBLY PROTEIN COX11, MITOCHONDRIAL-RELATED"/>
    <property type="match status" value="1"/>
</dbReference>
<dbReference type="Pfam" id="PF04442">
    <property type="entry name" value="CtaG_Cox11"/>
    <property type="match status" value="1"/>
</dbReference>
<comment type="caution">
    <text evidence="10">The sequence shown here is derived from an EMBL/GenBank/DDBJ whole genome shotgun (WGS) entry which is preliminary data.</text>
</comment>
<evidence type="ECO:0000313" key="11">
    <source>
        <dbReference type="Proteomes" id="UP000604381"/>
    </source>
</evidence>
<dbReference type="PANTHER" id="PTHR21320">
    <property type="entry name" value="CYTOCHROME C OXIDASE ASSEMBLY PROTEIN COX11-RELATED"/>
    <property type="match status" value="1"/>
</dbReference>
<evidence type="ECO:0000256" key="5">
    <source>
        <dbReference type="ARBA" id="ARBA00022692"/>
    </source>
</evidence>
<evidence type="ECO:0000313" key="10">
    <source>
        <dbReference type="EMBL" id="MBF2735930.1"/>
    </source>
</evidence>
<keyword evidence="5" id="KW-0812">Transmembrane</keyword>
<keyword evidence="6" id="KW-0735">Signal-anchor</keyword>
<dbReference type="InterPro" id="IPR023471">
    <property type="entry name" value="CtaG/Cox11_dom_sf"/>
</dbReference>
<dbReference type="GO" id="GO:0005507">
    <property type="term" value="F:copper ion binding"/>
    <property type="evidence" value="ECO:0007669"/>
    <property type="project" value="InterPro"/>
</dbReference>
<evidence type="ECO:0000256" key="9">
    <source>
        <dbReference type="ARBA" id="ARBA00023136"/>
    </source>
</evidence>
<comment type="subcellular location">
    <subcellularLocation>
        <location evidence="2">Cell inner membrane</location>
        <topology evidence="2">Single-pass type II membrane protein</topology>
        <orientation evidence="2">Periplasmic side</orientation>
    </subcellularLocation>
</comment>
<evidence type="ECO:0000256" key="3">
    <source>
        <dbReference type="ARBA" id="ARBA00009620"/>
    </source>
</evidence>
<dbReference type="EMBL" id="JADHEI010000055">
    <property type="protein sequence ID" value="MBF2735930.1"/>
    <property type="molecule type" value="Genomic_DNA"/>
</dbReference>
<organism evidence="10 11">
    <name type="scientific">Candidatus Amphirhobacter heronislandensis</name>
    <dbReference type="NCBI Taxonomy" id="1732024"/>
    <lineage>
        <taxon>Bacteria</taxon>
        <taxon>Pseudomonadati</taxon>
        <taxon>Pseudomonadota</taxon>
        <taxon>Gammaproteobacteria</taxon>
        <taxon>Candidatus Tethybacterales</taxon>
        <taxon>Candidatus Tethybacteraceae</taxon>
        <taxon>Candidatus Amphirhobacter</taxon>
    </lineage>
</organism>
<dbReference type="AlphaFoldDB" id="A0A930UDK6"/>
<evidence type="ECO:0000256" key="1">
    <source>
        <dbReference type="ARBA" id="ARBA00004007"/>
    </source>
</evidence>
<evidence type="ECO:0000256" key="2">
    <source>
        <dbReference type="ARBA" id="ARBA00004382"/>
    </source>
</evidence>
<keyword evidence="9" id="KW-0472">Membrane</keyword>
<dbReference type="Proteomes" id="UP000604381">
    <property type="component" value="Unassembled WGS sequence"/>
</dbReference>
<keyword evidence="8" id="KW-0186">Copper</keyword>
<comment type="function">
    <text evidence="1">Exerts its effect at some terminal stage of cytochrome c oxidase synthesis, probably by being involved in the insertion of the copper B into subunit I.</text>
</comment>
<keyword evidence="11" id="KW-1185">Reference proteome</keyword>
<gene>
    <name evidence="10" type="ORF">ISN26_07705</name>
</gene>
<evidence type="ECO:0000256" key="7">
    <source>
        <dbReference type="ARBA" id="ARBA00022989"/>
    </source>
</evidence>
<dbReference type="InterPro" id="IPR007533">
    <property type="entry name" value="Cyt_c_oxidase_assmbl_CtaG"/>
</dbReference>
<dbReference type="Gene3D" id="2.60.370.10">
    <property type="entry name" value="Ctag/Cox11"/>
    <property type="match status" value="1"/>
</dbReference>
<name>A0A930UDK6_9GAMM</name>
<proteinExistence type="inferred from homology"/>
<evidence type="ECO:0000256" key="8">
    <source>
        <dbReference type="ARBA" id="ARBA00023008"/>
    </source>
</evidence>
<accession>A0A930UDK6</accession>
<reference evidence="10" key="1">
    <citation type="submission" date="2020-10" db="EMBL/GenBank/DDBJ databases">
        <title>An improved Amphimedon queenslandica hologenome assembly reveals how three proteobacterial symbionts can extend the metabolic phenotypic of their marine sponge host.</title>
        <authorList>
            <person name="Degnan B."/>
            <person name="Degnan S."/>
            <person name="Xiang X."/>
        </authorList>
    </citation>
    <scope>NUCLEOTIDE SEQUENCE</scope>
    <source>
        <strain evidence="10">AqS2</strain>
    </source>
</reference>
<comment type="similarity">
    <text evidence="3">Belongs to the COX11/CtaG family.</text>
</comment>
<dbReference type="GO" id="GO:0005886">
    <property type="term" value="C:plasma membrane"/>
    <property type="evidence" value="ECO:0007669"/>
    <property type="project" value="UniProtKB-SubCell"/>
</dbReference>
<protein>
    <recommendedName>
        <fullName evidence="4">Cytochrome c oxidase assembly protein CtaG</fullName>
    </recommendedName>
</protein>
<keyword evidence="7" id="KW-1133">Transmembrane helix</keyword>
<evidence type="ECO:0000256" key="4">
    <source>
        <dbReference type="ARBA" id="ARBA00015384"/>
    </source>
</evidence>
<sequence>MFMFGYALVPLYYRLCAALGIEVASPQVLEELRTVAAAPSRPLRVEFDANSHNDVVAMRPAARTVELGTGTAHKIVYEISNLTDAPVTGRAYPSYSPARAGKWVNKVYCFCFDELRLAAGETIEAPVVFVIDRELPEDIGAVALSYSFYPEEAAPAEGHGGHQAH</sequence>